<dbReference type="Gene3D" id="2.160.10.10">
    <property type="entry name" value="Hexapeptide repeat proteins"/>
    <property type="match status" value="1"/>
</dbReference>
<keyword evidence="7" id="KW-0677">Repeat</keyword>
<dbReference type="InterPro" id="IPR045304">
    <property type="entry name" value="LbH_SAT"/>
</dbReference>
<dbReference type="InterPro" id="IPR018357">
    <property type="entry name" value="Hexapep_transf_CS"/>
</dbReference>
<evidence type="ECO:0000313" key="12">
    <source>
        <dbReference type="Proteomes" id="UP000255000"/>
    </source>
</evidence>
<keyword evidence="6 11" id="KW-0808">Transferase</keyword>
<evidence type="ECO:0000256" key="1">
    <source>
        <dbReference type="ARBA" id="ARBA00004876"/>
    </source>
</evidence>
<accession>A0A378ZX44</accession>
<dbReference type="SUPFAM" id="SSF51161">
    <property type="entry name" value="Trimeric LpxA-like enzymes"/>
    <property type="match status" value="1"/>
</dbReference>
<dbReference type="Pfam" id="PF00132">
    <property type="entry name" value="Hexapep"/>
    <property type="match status" value="1"/>
</dbReference>
<dbReference type="InterPro" id="IPR001451">
    <property type="entry name" value="Hexapep"/>
</dbReference>
<evidence type="ECO:0000256" key="3">
    <source>
        <dbReference type="ARBA" id="ARBA00013266"/>
    </source>
</evidence>
<dbReference type="OrthoDB" id="9801456at2"/>
<reference evidence="11 12" key="1">
    <citation type="submission" date="2018-06" db="EMBL/GenBank/DDBJ databases">
        <authorList>
            <consortium name="Pathogen Informatics"/>
            <person name="Doyle S."/>
        </authorList>
    </citation>
    <scope>NUCLEOTIDE SEQUENCE [LARGE SCALE GENOMIC DNA]</scope>
    <source>
        <strain evidence="11 12">NCTC13350</strain>
    </source>
</reference>
<dbReference type="PROSITE" id="PS00101">
    <property type="entry name" value="HEXAPEP_TRANSFERASES"/>
    <property type="match status" value="1"/>
</dbReference>
<dbReference type="AlphaFoldDB" id="A0A378ZX44"/>
<dbReference type="GO" id="GO:0006535">
    <property type="term" value="P:cysteine biosynthetic process from serine"/>
    <property type="evidence" value="ECO:0007669"/>
    <property type="project" value="InterPro"/>
</dbReference>
<proteinExistence type="inferred from homology"/>
<comment type="pathway">
    <text evidence="1">Amino-acid biosynthesis; L-cysteine biosynthesis; L-cysteine from L-serine: step 1/2.</text>
</comment>
<evidence type="ECO:0000256" key="5">
    <source>
        <dbReference type="ARBA" id="ARBA00022605"/>
    </source>
</evidence>
<comment type="catalytic activity">
    <reaction evidence="9">
        <text>L-serine + acetyl-CoA = O-acetyl-L-serine + CoA</text>
        <dbReference type="Rhea" id="RHEA:24560"/>
        <dbReference type="ChEBI" id="CHEBI:33384"/>
        <dbReference type="ChEBI" id="CHEBI:57287"/>
        <dbReference type="ChEBI" id="CHEBI:57288"/>
        <dbReference type="ChEBI" id="CHEBI:58340"/>
        <dbReference type="EC" id="2.3.1.30"/>
    </reaction>
</comment>
<dbReference type="NCBIfam" id="TIGR01172">
    <property type="entry name" value="cysE"/>
    <property type="match status" value="1"/>
</dbReference>
<dbReference type="PANTHER" id="PTHR42811">
    <property type="entry name" value="SERINE ACETYLTRANSFERASE"/>
    <property type="match status" value="1"/>
</dbReference>
<protein>
    <recommendedName>
        <fullName evidence="4">Serine acetyltransferase</fullName>
        <ecNumber evidence="3">2.3.1.30</ecNumber>
    </recommendedName>
</protein>
<dbReference type="InterPro" id="IPR042122">
    <property type="entry name" value="Ser_AcTrfase_N_sf"/>
</dbReference>
<dbReference type="FunFam" id="2.160.10.10:FF:000002">
    <property type="entry name" value="Serine acetyltransferase"/>
    <property type="match status" value="1"/>
</dbReference>
<keyword evidence="5" id="KW-0028">Amino-acid biosynthesis</keyword>
<gene>
    <name evidence="11" type="primary">cysE</name>
    <name evidence="11" type="ORF">NCTC13350_02495</name>
</gene>
<dbReference type="InterPro" id="IPR011004">
    <property type="entry name" value="Trimer_LpxA-like_sf"/>
</dbReference>
<dbReference type="Proteomes" id="UP000255000">
    <property type="component" value="Unassembled WGS sequence"/>
</dbReference>
<dbReference type="UniPathway" id="UPA00136">
    <property type="reaction ID" value="UER00199"/>
</dbReference>
<evidence type="ECO:0000313" key="11">
    <source>
        <dbReference type="EMBL" id="SUB01553.1"/>
    </source>
</evidence>
<sequence length="277" mass="30299">MVNTTFKTAKPTVSLHDPVWHQLREEAEKMVIGEPALSSFVYETILNHGRLEDAVIHRLGDRLGRDIVSASLIRQTYSEALSDEPELGEIFRVDMMAVFDRDPACERLLEPLLYFKGFHALQTHRLANWLWRRGRSDFALYLQSRSSEIFQVDIHPAVPVGRGIFMDHATGLVVGSTAVIEDDVSILQGVTLGGTGKEQGDRHPKIRKGVLIGAGAKILGNLEIGRCSRIAAGSVVLQDVPCNTTVAGVPARVVGQAGCAEPARSMDQLLADKQPDA</sequence>
<dbReference type="InterPro" id="IPR053376">
    <property type="entry name" value="Serine_acetyltransferase"/>
</dbReference>
<evidence type="ECO:0000256" key="2">
    <source>
        <dbReference type="ARBA" id="ARBA00007274"/>
    </source>
</evidence>
<evidence type="ECO:0000256" key="9">
    <source>
        <dbReference type="ARBA" id="ARBA00049486"/>
    </source>
</evidence>
<dbReference type="InterPro" id="IPR005881">
    <property type="entry name" value="Ser_O-AcTrfase"/>
</dbReference>
<dbReference type="GO" id="GO:0009001">
    <property type="term" value="F:serine O-acetyltransferase activity"/>
    <property type="evidence" value="ECO:0007669"/>
    <property type="project" value="UniProtKB-EC"/>
</dbReference>
<evidence type="ECO:0000256" key="7">
    <source>
        <dbReference type="ARBA" id="ARBA00022737"/>
    </source>
</evidence>
<dbReference type="NCBIfam" id="NF041874">
    <property type="entry name" value="EPS_EpsC"/>
    <property type="match status" value="1"/>
</dbReference>
<evidence type="ECO:0000256" key="4">
    <source>
        <dbReference type="ARBA" id="ARBA00018522"/>
    </source>
</evidence>
<dbReference type="EMBL" id="UGSK01000001">
    <property type="protein sequence ID" value="SUB01553.1"/>
    <property type="molecule type" value="Genomic_DNA"/>
</dbReference>
<evidence type="ECO:0000259" key="10">
    <source>
        <dbReference type="SMART" id="SM00971"/>
    </source>
</evidence>
<keyword evidence="8 11" id="KW-0012">Acyltransferase</keyword>
<dbReference type="SMART" id="SM00971">
    <property type="entry name" value="SATase_N"/>
    <property type="match status" value="1"/>
</dbReference>
<dbReference type="GO" id="GO:0005737">
    <property type="term" value="C:cytoplasm"/>
    <property type="evidence" value="ECO:0007669"/>
    <property type="project" value="InterPro"/>
</dbReference>
<evidence type="ECO:0000256" key="8">
    <source>
        <dbReference type="ARBA" id="ARBA00023315"/>
    </source>
</evidence>
<organism evidence="11 12">
    <name type="scientific">Pannonibacter phragmitetus</name>
    <dbReference type="NCBI Taxonomy" id="121719"/>
    <lineage>
        <taxon>Bacteria</taxon>
        <taxon>Pseudomonadati</taxon>
        <taxon>Pseudomonadota</taxon>
        <taxon>Alphaproteobacteria</taxon>
        <taxon>Hyphomicrobiales</taxon>
        <taxon>Stappiaceae</taxon>
        <taxon>Pannonibacter</taxon>
    </lineage>
</organism>
<evidence type="ECO:0000256" key="6">
    <source>
        <dbReference type="ARBA" id="ARBA00022679"/>
    </source>
</evidence>
<dbReference type="EC" id="2.3.1.30" evidence="3"/>
<dbReference type="Gene3D" id="1.10.3130.10">
    <property type="entry name" value="serine acetyltransferase, domain 1"/>
    <property type="match status" value="1"/>
</dbReference>
<name>A0A378ZX44_9HYPH</name>
<dbReference type="Pfam" id="PF06426">
    <property type="entry name" value="SATase_N"/>
    <property type="match status" value="1"/>
</dbReference>
<comment type="similarity">
    <text evidence="2">Belongs to the transferase hexapeptide repeat family.</text>
</comment>
<feature type="domain" description="Serine acetyltransferase N-terminal" evidence="10">
    <location>
        <begin position="19"/>
        <end position="123"/>
    </location>
</feature>
<dbReference type="RefSeq" id="WP_019966486.1">
    <property type="nucleotide sequence ID" value="NZ_UGSK01000001.1"/>
</dbReference>
<dbReference type="CDD" id="cd03354">
    <property type="entry name" value="LbH_SAT"/>
    <property type="match status" value="1"/>
</dbReference>
<dbReference type="InterPro" id="IPR010493">
    <property type="entry name" value="Ser_AcTrfase_N"/>
</dbReference>